<dbReference type="AlphaFoldDB" id="A0AB39VSC8"/>
<sequence>MKKLAASLLTLSLLSPTLAMAHPGGHGFNILPDAAAAVVIGGLTYWALNGNYYQKNGDQYVQVQAPPQSEAAPQDYEPSQDEAAPQDDTPPPPQEEEEYDSAPPDLSPIDFHGERFYVSHGHYYKRDPSGQYFEIPRPDGL</sequence>
<feature type="region of interest" description="Disordered" evidence="1">
    <location>
        <begin position="62"/>
        <end position="112"/>
    </location>
</feature>
<evidence type="ECO:0000256" key="1">
    <source>
        <dbReference type="SAM" id="MobiDB-lite"/>
    </source>
</evidence>
<keyword evidence="2" id="KW-0732">Signal</keyword>
<dbReference type="EMBL" id="CP165628">
    <property type="protein sequence ID" value="XDU72471.1"/>
    <property type="molecule type" value="Genomic_DNA"/>
</dbReference>
<proteinExistence type="predicted"/>
<name>A0AB39VSC8_9GAMM</name>
<feature type="chain" id="PRO_5044249410" evidence="2">
    <location>
        <begin position="22"/>
        <end position="141"/>
    </location>
</feature>
<feature type="signal peptide" evidence="2">
    <location>
        <begin position="1"/>
        <end position="21"/>
    </location>
</feature>
<evidence type="ECO:0000256" key="2">
    <source>
        <dbReference type="SAM" id="SignalP"/>
    </source>
</evidence>
<accession>A0AB39VSC8</accession>
<protein>
    <submittedName>
        <fullName evidence="3">Uncharacterized protein</fullName>
    </submittedName>
</protein>
<organism evidence="3">
    <name type="scientific">Rouxiella sp. WC2420</name>
    <dbReference type="NCBI Taxonomy" id="3234145"/>
    <lineage>
        <taxon>Bacteria</taxon>
        <taxon>Pseudomonadati</taxon>
        <taxon>Pseudomonadota</taxon>
        <taxon>Gammaproteobacteria</taxon>
        <taxon>Enterobacterales</taxon>
        <taxon>Yersiniaceae</taxon>
        <taxon>Rouxiella</taxon>
    </lineage>
</organism>
<gene>
    <name evidence="3" type="ORF">AB3G37_23835</name>
</gene>
<evidence type="ECO:0000313" key="3">
    <source>
        <dbReference type="EMBL" id="XDU72471.1"/>
    </source>
</evidence>
<reference evidence="3" key="1">
    <citation type="submission" date="2024-07" db="EMBL/GenBank/DDBJ databases">
        <authorList>
            <person name="Biller S.J."/>
        </authorList>
    </citation>
    <scope>NUCLEOTIDE SEQUENCE</scope>
    <source>
        <strain evidence="3">WC2420</strain>
    </source>
</reference>
<dbReference type="RefSeq" id="WP_009638721.1">
    <property type="nucleotide sequence ID" value="NZ_CP165628.1"/>
</dbReference>